<evidence type="ECO:0000313" key="6">
    <source>
        <dbReference type="Proteomes" id="UP000310016"/>
    </source>
</evidence>
<evidence type="ECO:0000256" key="1">
    <source>
        <dbReference type="ARBA" id="ARBA00022722"/>
    </source>
</evidence>
<evidence type="ECO:0000256" key="3">
    <source>
        <dbReference type="ARBA" id="ARBA00022839"/>
    </source>
</evidence>
<dbReference type="Gene3D" id="3.30.420.10">
    <property type="entry name" value="Ribonuclease H-like superfamily/Ribonuclease H"/>
    <property type="match status" value="1"/>
</dbReference>
<dbReference type="PANTHER" id="PTHR23044:SF61">
    <property type="entry name" value="3'-5' EXORIBONUCLEASE 1-RELATED"/>
    <property type="match status" value="1"/>
</dbReference>
<dbReference type="InterPro" id="IPR051274">
    <property type="entry name" value="3-5_Exoribonuclease"/>
</dbReference>
<dbReference type="EMBL" id="SUMF01000006">
    <property type="protein sequence ID" value="TJZ74226.1"/>
    <property type="molecule type" value="Genomic_DNA"/>
</dbReference>
<dbReference type="SMART" id="SM00479">
    <property type="entry name" value="EXOIII"/>
    <property type="match status" value="1"/>
</dbReference>
<dbReference type="SUPFAM" id="SSF53098">
    <property type="entry name" value="Ribonuclease H-like"/>
    <property type="match status" value="1"/>
</dbReference>
<dbReference type="InterPro" id="IPR036397">
    <property type="entry name" value="RNaseH_sf"/>
</dbReference>
<dbReference type="Pfam" id="PF00929">
    <property type="entry name" value="RNase_T"/>
    <property type="match status" value="1"/>
</dbReference>
<gene>
    <name evidence="5" type="ORF">FAZ21_08035</name>
</gene>
<sequence length="192" mass="21517">MILVIDLEATCSNDGAIPPHAMEIIEIGACCADANGRVIDQFQSFVRPIERPVLTEFCTHLTGIRQQDIDAAPTFAEISETLQAFVLRHAQAESVWMSWGAYDRKQIDLEIARHGIPNPIALPHINAKKQFTKLQRVGKEVGMSRALTICGLELEGAHHRALDDALNIARMLPWITGDRLLSDERKPVWRPY</sequence>
<dbReference type="InterPro" id="IPR047201">
    <property type="entry name" value="ERI-1_3'hExo-like"/>
</dbReference>
<feature type="domain" description="Exonuclease" evidence="4">
    <location>
        <begin position="1"/>
        <end position="181"/>
    </location>
</feature>
<evidence type="ECO:0000259" key="4">
    <source>
        <dbReference type="SMART" id="SM00479"/>
    </source>
</evidence>
<reference evidence="5 6" key="1">
    <citation type="submission" date="2019-04" db="EMBL/GenBank/DDBJ databases">
        <title>Chitiniphilus eburnea sp. nov., a novel chitinolytic bacterium isolated from aquaculture sludge.</title>
        <authorList>
            <person name="Sheng M."/>
        </authorList>
    </citation>
    <scope>NUCLEOTIDE SEQUENCE [LARGE SCALE GENOMIC DNA]</scope>
    <source>
        <strain evidence="5 6">HX-2-15</strain>
    </source>
</reference>
<accession>A0A4U0PZW5</accession>
<dbReference type="CDD" id="cd06133">
    <property type="entry name" value="ERI-1_3'hExo_like"/>
    <property type="match status" value="1"/>
</dbReference>
<dbReference type="GO" id="GO:0000175">
    <property type="term" value="F:3'-5'-RNA exonuclease activity"/>
    <property type="evidence" value="ECO:0007669"/>
    <property type="project" value="InterPro"/>
</dbReference>
<dbReference type="Proteomes" id="UP000310016">
    <property type="component" value="Unassembled WGS sequence"/>
</dbReference>
<keyword evidence="3 5" id="KW-0269">Exonuclease</keyword>
<organism evidence="5 6">
    <name type="scientific">Chitiniphilus eburneus</name>
    <dbReference type="NCBI Taxonomy" id="2571148"/>
    <lineage>
        <taxon>Bacteria</taxon>
        <taxon>Pseudomonadati</taxon>
        <taxon>Pseudomonadota</taxon>
        <taxon>Betaproteobacteria</taxon>
        <taxon>Neisseriales</taxon>
        <taxon>Chitinibacteraceae</taxon>
        <taxon>Chitiniphilus</taxon>
    </lineage>
</organism>
<name>A0A4U0PZW5_9NEIS</name>
<evidence type="ECO:0000313" key="5">
    <source>
        <dbReference type="EMBL" id="TJZ74226.1"/>
    </source>
</evidence>
<comment type="caution">
    <text evidence="5">The sequence shown here is derived from an EMBL/GenBank/DDBJ whole genome shotgun (WGS) entry which is preliminary data.</text>
</comment>
<dbReference type="OrthoDB" id="4563729at2"/>
<keyword evidence="1" id="KW-0540">Nuclease</keyword>
<dbReference type="AlphaFoldDB" id="A0A4U0PZW5"/>
<keyword evidence="6" id="KW-1185">Reference proteome</keyword>
<keyword evidence="2" id="KW-0378">Hydrolase</keyword>
<protein>
    <submittedName>
        <fullName evidence="5">Exonuclease domain-containing protein</fullName>
    </submittedName>
</protein>
<evidence type="ECO:0000256" key="2">
    <source>
        <dbReference type="ARBA" id="ARBA00022801"/>
    </source>
</evidence>
<dbReference type="PANTHER" id="PTHR23044">
    <property type="entry name" value="3'-5' EXONUCLEASE ERI1-RELATED"/>
    <property type="match status" value="1"/>
</dbReference>
<proteinExistence type="predicted"/>
<dbReference type="GO" id="GO:0006259">
    <property type="term" value="P:DNA metabolic process"/>
    <property type="evidence" value="ECO:0007669"/>
    <property type="project" value="UniProtKB-ARBA"/>
</dbReference>
<dbReference type="InterPro" id="IPR013520">
    <property type="entry name" value="Ribonucl_H"/>
</dbReference>
<dbReference type="GO" id="GO:0003676">
    <property type="term" value="F:nucleic acid binding"/>
    <property type="evidence" value="ECO:0007669"/>
    <property type="project" value="InterPro"/>
</dbReference>
<dbReference type="InterPro" id="IPR012337">
    <property type="entry name" value="RNaseH-like_sf"/>
</dbReference>